<sequence length="479" mass="53134">MVNVTFAISDNSENDRKEKCFELLADIQSTIDVKIAELNKTQNGDERFVQICRDLGKYLDDHNKEIKDCNYGNFTYIYEIIKSLLKDELAKSTNYINCIDQLTSEKKNQIEKENKADVAQRAGEDGIPQLRDPVKEDPAKSQCADGPCNTEHSGNQAGDSRNKDNLGKDGEGSSHHIPGSSELSESSDKLVPFNPVLSAREVDSVSSHTGQEGTKSAVHVAGNHGAEESHTGSIVSLQGRTHQGSYPNGDTHAQGSGKGRDLSGDAQAESETNVSPPTSGEETLTDQSLSLVTSSTSLQELDGSILQLGTKRPHDHLPLSVATLPVAQPLQDEKPSPTQEKLSSQLGLHEVKRKSDEEDEPQKEKSQEQINSQDARLAENTLNVENGDLSTPMQEQEITSFKTYLIIILASLGVMLLSILLIKFTSLGRYFRRKKNEKRQKMREELDRIMYTPSNFEEDNIYLSYSQPEYSSYYAEYDN</sequence>
<accession>A0A1C3KKP3</accession>
<evidence type="ECO:0008006" key="5">
    <source>
        <dbReference type="Google" id="ProtNLM"/>
    </source>
</evidence>
<feature type="compositionally biased region" description="Basic and acidic residues" evidence="1">
    <location>
        <begin position="160"/>
        <end position="174"/>
    </location>
</feature>
<feature type="transmembrane region" description="Helical" evidence="2">
    <location>
        <begin position="404"/>
        <end position="431"/>
    </location>
</feature>
<gene>
    <name evidence="3" type="primary">PowCR01_000228600</name>
    <name evidence="3" type="ORF">POWCR01_000228600</name>
</gene>
<evidence type="ECO:0000256" key="1">
    <source>
        <dbReference type="SAM" id="MobiDB-lite"/>
    </source>
</evidence>
<feature type="compositionally biased region" description="Polar residues" evidence="1">
    <location>
        <begin position="150"/>
        <end position="159"/>
    </location>
</feature>
<evidence type="ECO:0000313" key="4">
    <source>
        <dbReference type="Proteomes" id="UP000243200"/>
    </source>
</evidence>
<feature type="compositionally biased region" description="Basic and acidic residues" evidence="1">
    <location>
        <begin position="110"/>
        <end position="124"/>
    </location>
</feature>
<dbReference type="OrthoDB" id="389346at2759"/>
<dbReference type="VEuPathDB" id="PlasmoDB:POWCR01_000228600"/>
<dbReference type="Proteomes" id="UP000243200">
    <property type="component" value="Unassembled WGS sequence"/>
</dbReference>
<feature type="compositionally biased region" description="Polar residues" evidence="1">
    <location>
        <begin position="269"/>
        <end position="282"/>
    </location>
</feature>
<feature type="region of interest" description="Disordered" evidence="1">
    <location>
        <begin position="110"/>
        <end position="188"/>
    </location>
</feature>
<proteinExistence type="predicted"/>
<dbReference type="AlphaFoldDB" id="A0A1C3KKP3"/>
<reference evidence="3 4" key="1">
    <citation type="submission" date="2016-06" db="EMBL/GenBank/DDBJ databases">
        <authorList>
            <consortium name="Pathogen Informatics"/>
        </authorList>
    </citation>
    <scope>NUCLEOTIDE SEQUENCE [LARGE SCALE GENOMIC DNA]</scope>
</reference>
<keyword evidence="2" id="KW-0472">Membrane</keyword>
<feature type="region of interest" description="Disordered" evidence="1">
    <location>
        <begin position="239"/>
        <end position="289"/>
    </location>
</feature>
<feature type="compositionally biased region" description="Basic and acidic residues" evidence="1">
    <location>
        <begin position="349"/>
        <end position="367"/>
    </location>
</feature>
<evidence type="ECO:0000313" key="3">
    <source>
        <dbReference type="EMBL" id="SBT74548.1"/>
    </source>
</evidence>
<feature type="compositionally biased region" description="Polar residues" evidence="1">
    <location>
        <begin position="239"/>
        <end position="254"/>
    </location>
</feature>
<dbReference type="EMBL" id="FLRJ01000731">
    <property type="protein sequence ID" value="SBT74548.1"/>
    <property type="molecule type" value="Genomic_DNA"/>
</dbReference>
<keyword evidence="2" id="KW-0812">Transmembrane</keyword>
<dbReference type="VEuPathDB" id="PlasmoDB:PocGH01_00023500"/>
<feature type="region of interest" description="Disordered" evidence="1">
    <location>
        <begin position="330"/>
        <end position="376"/>
    </location>
</feature>
<name>A0A1C3KKP3_PLAOA</name>
<evidence type="ECO:0000256" key="2">
    <source>
        <dbReference type="SAM" id="Phobius"/>
    </source>
</evidence>
<feature type="compositionally biased region" description="Polar residues" evidence="1">
    <location>
        <begin position="336"/>
        <end position="346"/>
    </location>
</feature>
<keyword evidence="2" id="KW-1133">Transmembrane helix</keyword>
<organism evidence="3 4">
    <name type="scientific">Plasmodium ovale</name>
    <name type="common">malaria parasite P. ovale</name>
    <dbReference type="NCBI Taxonomy" id="36330"/>
    <lineage>
        <taxon>Eukaryota</taxon>
        <taxon>Sar</taxon>
        <taxon>Alveolata</taxon>
        <taxon>Apicomplexa</taxon>
        <taxon>Aconoidasida</taxon>
        <taxon>Haemosporida</taxon>
        <taxon>Plasmodiidae</taxon>
        <taxon>Plasmodium</taxon>
        <taxon>Plasmodium (Plasmodium)</taxon>
    </lineage>
</organism>
<protein>
    <recommendedName>
        <fullName evidence="5">PIR protein</fullName>
    </recommendedName>
</protein>